<organism evidence="3 4">
    <name type="scientific">Brevundimonas abyssalis TAR-001</name>
    <dbReference type="NCBI Taxonomy" id="1391729"/>
    <lineage>
        <taxon>Bacteria</taxon>
        <taxon>Pseudomonadati</taxon>
        <taxon>Pseudomonadota</taxon>
        <taxon>Alphaproteobacteria</taxon>
        <taxon>Caulobacterales</taxon>
        <taxon>Caulobacteraceae</taxon>
        <taxon>Brevundimonas</taxon>
    </lineage>
</organism>
<feature type="chain" id="PRO_5034475938" description="AB hydrolase-1 domain-containing protein" evidence="1">
    <location>
        <begin position="20"/>
        <end position="300"/>
    </location>
</feature>
<comment type="caution">
    <text evidence="3">The sequence shown here is derived from an EMBL/GenBank/DDBJ whole genome shotgun (WGS) entry which is preliminary data.</text>
</comment>
<dbReference type="SUPFAM" id="SSF53474">
    <property type="entry name" value="alpha/beta-Hydrolases"/>
    <property type="match status" value="1"/>
</dbReference>
<dbReference type="InterPro" id="IPR029058">
    <property type="entry name" value="AB_hydrolase_fold"/>
</dbReference>
<reference evidence="4" key="1">
    <citation type="journal article" date="2013" name="Genome Announc.">
        <title>Draft Genome Sequence of the Dimorphic Prosthecate Bacterium Brevundimonas abyssalis TAR-001T.</title>
        <authorList>
            <person name="Tsubouchi T."/>
            <person name="Nishi S."/>
            <person name="Usui K."/>
            <person name="Shimane Y."/>
            <person name="Takaki Y."/>
            <person name="Maruyama T."/>
            <person name="Hatada Y."/>
        </authorList>
    </citation>
    <scope>NUCLEOTIDE SEQUENCE [LARGE SCALE GENOMIC DNA]</scope>
    <source>
        <strain evidence="4">TAR-001</strain>
    </source>
</reference>
<evidence type="ECO:0000259" key="2">
    <source>
        <dbReference type="Pfam" id="PF12697"/>
    </source>
</evidence>
<dbReference type="Gene3D" id="3.40.50.1820">
    <property type="entry name" value="alpha/beta hydrolase"/>
    <property type="match status" value="1"/>
</dbReference>
<dbReference type="InterPro" id="IPR050228">
    <property type="entry name" value="Carboxylesterase_BioH"/>
</dbReference>
<keyword evidence="4" id="KW-1185">Reference proteome</keyword>
<dbReference type="Pfam" id="PF12697">
    <property type="entry name" value="Abhydrolase_6"/>
    <property type="match status" value="1"/>
</dbReference>
<dbReference type="EMBL" id="BATC01000045">
    <property type="protein sequence ID" value="GAD59950.1"/>
    <property type="molecule type" value="Genomic_DNA"/>
</dbReference>
<dbReference type="InterPro" id="IPR000073">
    <property type="entry name" value="AB_hydrolase_1"/>
</dbReference>
<dbReference type="PANTHER" id="PTHR43194:SF2">
    <property type="entry name" value="PEROXISOMAL MEMBRANE PROTEIN LPX1"/>
    <property type="match status" value="1"/>
</dbReference>
<evidence type="ECO:0000313" key="3">
    <source>
        <dbReference type="EMBL" id="GAD59950.1"/>
    </source>
</evidence>
<dbReference type="RefSeq" id="WP_021698044.1">
    <property type="nucleotide sequence ID" value="NZ_BATC01000045.1"/>
</dbReference>
<feature type="domain" description="AB hydrolase-1" evidence="2">
    <location>
        <begin position="38"/>
        <end position="281"/>
    </location>
</feature>
<sequence length="300" mass="31996">MARLILTLLILAFAAPASAQAFQSERIAVTARGAGPDVILIPGLASTPAVWDDTARALQNRYRVHVVAVNGFGDTAPGANARGPLTAAIADELRRYMAEQELERPAVIGHSMGGQIALKMAADAPGRVGRVMVVDASPFFPSLINARATAADVAPIAEVARTAVLFLGDQVLRQQAGAVGERLGGATDAVVHAMGWQGGDRRVLAQGIYEVMTTDLRADLARVIAPVTVVYGWSDATDSPRHQVDQGFRQGFLRLRRAARFVRIEGAQHMVMIDRPRQFMAAVERFLAQPAASTSSTARP</sequence>
<name>A0A8E0TS49_9CAUL</name>
<feature type="signal peptide" evidence="1">
    <location>
        <begin position="1"/>
        <end position="19"/>
    </location>
</feature>
<gene>
    <name evidence="3" type="ORF">MBEBAB_2200</name>
</gene>
<proteinExistence type="predicted"/>
<dbReference type="PANTHER" id="PTHR43194">
    <property type="entry name" value="HYDROLASE ALPHA/BETA FOLD FAMILY"/>
    <property type="match status" value="1"/>
</dbReference>
<accession>A0A8E0TS49</accession>
<evidence type="ECO:0000313" key="4">
    <source>
        <dbReference type="Proteomes" id="UP000016569"/>
    </source>
</evidence>
<dbReference type="Proteomes" id="UP000016569">
    <property type="component" value="Unassembled WGS sequence"/>
</dbReference>
<evidence type="ECO:0000256" key="1">
    <source>
        <dbReference type="SAM" id="SignalP"/>
    </source>
</evidence>
<dbReference type="OrthoDB" id="7172093at2"/>
<protein>
    <recommendedName>
        <fullName evidence="2">AB hydrolase-1 domain-containing protein</fullName>
    </recommendedName>
</protein>
<dbReference type="AlphaFoldDB" id="A0A8E0TS49"/>
<keyword evidence="1" id="KW-0732">Signal</keyword>
<dbReference type="PRINTS" id="PR00111">
    <property type="entry name" value="ABHYDROLASE"/>
</dbReference>